<feature type="compositionally biased region" description="Basic and acidic residues" evidence="1">
    <location>
        <begin position="43"/>
        <end position="62"/>
    </location>
</feature>
<sequence>MRTKYIRKKIKRDKRSQNRLLCDPDFLYSVRCTKHITQLLRQHQIERRKREDESKKREHSRG</sequence>
<dbReference type="AlphaFoldDB" id="A0A6H1ZNY8"/>
<proteinExistence type="predicted"/>
<feature type="region of interest" description="Disordered" evidence="1">
    <location>
        <begin position="42"/>
        <end position="62"/>
    </location>
</feature>
<protein>
    <submittedName>
        <fullName evidence="2">Uncharacterized protein</fullName>
    </submittedName>
</protein>
<dbReference type="EMBL" id="MT144770">
    <property type="protein sequence ID" value="QJH99128.1"/>
    <property type="molecule type" value="Genomic_DNA"/>
</dbReference>
<reference evidence="2" key="1">
    <citation type="submission" date="2020-03" db="EMBL/GenBank/DDBJ databases">
        <title>The deep terrestrial virosphere.</title>
        <authorList>
            <person name="Holmfeldt K."/>
            <person name="Nilsson E."/>
            <person name="Simone D."/>
            <person name="Lopez-Fernandez M."/>
            <person name="Wu X."/>
            <person name="de Brujin I."/>
            <person name="Lundin D."/>
            <person name="Andersson A."/>
            <person name="Bertilsson S."/>
            <person name="Dopson M."/>
        </authorList>
    </citation>
    <scope>NUCLEOTIDE SEQUENCE</scope>
    <source>
        <strain evidence="2">TM448A01416</strain>
        <strain evidence="3">TM448B01493</strain>
    </source>
</reference>
<evidence type="ECO:0000256" key="1">
    <source>
        <dbReference type="SAM" id="MobiDB-lite"/>
    </source>
</evidence>
<evidence type="ECO:0000313" key="3">
    <source>
        <dbReference type="EMBL" id="QJH99128.1"/>
    </source>
</evidence>
<gene>
    <name evidence="2" type="ORF">TM448A01416_0014</name>
    <name evidence="3" type="ORF">TM448B01493_0014</name>
</gene>
<organism evidence="2">
    <name type="scientific">viral metagenome</name>
    <dbReference type="NCBI Taxonomy" id="1070528"/>
    <lineage>
        <taxon>unclassified sequences</taxon>
        <taxon>metagenomes</taxon>
        <taxon>organismal metagenomes</taxon>
    </lineage>
</organism>
<evidence type="ECO:0000313" key="2">
    <source>
        <dbReference type="EMBL" id="QJA49636.1"/>
    </source>
</evidence>
<dbReference type="EMBL" id="MT144146">
    <property type="protein sequence ID" value="QJA49636.1"/>
    <property type="molecule type" value="Genomic_DNA"/>
</dbReference>
<name>A0A6H1ZNY8_9ZZZZ</name>
<accession>A0A6H1ZNY8</accession>